<dbReference type="NCBIfam" id="TIGR00231">
    <property type="entry name" value="small_GTP"/>
    <property type="match status" value="2"/>
</dbReference>
<dbReference type="RefSeq" id="WP_132775818.1">
    <property type="nucleotide sequence ID" value="NZ_SMBZ01000001.1"/>
</dbReference>
<reference evidence="12 13" key="1">
    <citation type="submission" date="2019-03" db="EMBL/GenBank/DDBJ databases">
        <title>Genomic Encyclopedia of Type Strains, Phase IV (KMG-IV): sequencing the most valuable type-strain genomes for metagenomic binning, comparative biology and taxonomic classification.</title>
        <authorList>
            <person name="Goeker M."/>
        </authorList>
    </citation>
    <scope>NUCLEOTIDE SEQUENCE [LARGE SCALE GENOMIC DNA]</scope>
    <source>
        <strain evidence="12 13">DSM 22362</strain>
    </source>
</reference>
<feature type="binding site" evidence="8">
    <location>
        <begin position="9"/>
        <end position="16"/>
    </location>
    <ligand>
        <name>GTP</name>
        <dbReference type="ChEBI" id="CHEBI:37565"/>
        <label>1</label>
    </ligand>
</feature>
<dbReference type="NCBIfam" id="TIGR03594">
    <property type="entry name" value="GTPase_EngA"/>
    <property type="match status" value="1"/>
</dbReference>
<evidence type="ECO:0000256" key="10">
    <source>
        <dbReference type="RuleBase" id="RU004481"/>
    </source>
</evidence>
<accession>A0A4V2VUN0</accession>
<dbReference type="PROSITE" id="PS51712">
    <property type="entry name" value="G_ENGA"/>
    <property type="match status" value="2"/>
</dbReference>
<dbReference type="InterPro" id="IPR006073">
    <property type="entry name" value="GTP-bd"/>
</dbReference>
<dbReference type="Pfam" id="PF01926">
    <property type="entry name" value="MMR_HSR1"/>
    <property type="match status" value="2"/>
</dbReference>
<dbReference type="PRINTS" id="PR00326">
    <property type="entry name" value="GTP1OBG"/>
</dbReference>
<dbReference type="PANTHER" id="PTHR43834:SF6">
    <property type="entry name" value="GTPASE DER"/>
    <property type="match status" value="1"/>
</dbReference>
<evidence type="ECO:0000256" key="8">
    <source>
        <dbReference type="HAMAP-Rule" id="MF_00195"/>
    </source>
</evidence>
<dbReference type="CDD" id="cd01895">
    <property type="entry name" value="EngA2"/>
    <property type="match status" value="1"/>
</dbReference>
<evidence type="ECO:0000256" key="7">
    <source>
        <dbReference type="ARBA" id="ARBA00032345"/>
    </source>
</evidence>
<evidence type="ECO:0000313" key="13">
    <source>
        <dbReference type="Proteomes" id="UP000295197"/>
    </source>
</evidence>
<dbReference type="Proteomes" id="UP000295197">
    <property type="component" value="Unassembled WGS sequence"/>
</dbReference>
<evidence type="ECO:0000256" key="3">
    <source>
        <dbReference type="ARBA" id="ARBA00022517"/>
    </source>
</evidence>
<feature type="binding site" evidence="8">
    <location>
        <begin position="119"/>
        <end position="122"/>
    </location>
    <ligand>
        <name>GTP</name>
        <dbReference type="ChEBI" id="CHEBI:37565"/>
        <label>1</label>
    </ligand>
</feature>
<dbReference type="Pfam" id="PF14714">
    <property type="entry name" value="KH_dom-like"/>
    <property type="match status" value="1"/>
</dbReference>
<dbReference type="CDD" id="cd01894">
    <property type="entry name" value="EngA1"/>
    <property type="match status" value="1"/>
</dbReference>
<dbReference type="GO" id="GO:0042254">
    <property type="term" value="P:ribosome biogenesis"/>
    <property type="evidence" value="ECO:0007669"/>
    <property type="project" value="UniProtKB-KW"/>
</dbReference>
<dbReference type="SUPFAM" id="SSF52540">
    <property type="entry name" value="P-loop containing nucleoside triphosphate hydrolases"/>
    <property type="match status" value="2"/>
</dbReference>
<evidence type="ECO:0000256" key="6">
    <source>
        <dbReference type="ARBA" id="ARBA00023134"/>
    </source>
</evidence>
<name>A0A4V2VUN0_9SPHI</name>
<dbReference type="GO" id="GO:0043022">
    <property type="term" value="F:ribosome binding"/>
    <property type="evidence" value="ECO:0007669"/>
    <property type="project" value="TreeGrafter"/>
</dbReference>
<comment type="similarity">
    <text evidence="1 8 9 10">Belongs to the TRAFAC class TrmE-Era-EngA-EngB-Septin-like GTPase superfamily. EngA (Der) GTPase family.</text>
</comment>
<comment type="subunit">
    <text evidence="8">Associates with the 50S ribosomal subunit.</text>
</comment>
<dbReference type="InterPro" id="IPR027417">
    <property type="entry name" value="P-loop_NTPase"/>
</dbReference>
<evidence type="ECO:0000256" key="2">
    <source>
        <dbReference type="ARBA" id="ARBA00020953"/>
    </source>
</evidence>
<dbReference type="OrthoDB" id="9805918at2"/>
<proteinExistence type="inferred from homology"/>
<dbReference type="HAMAP" id="MF_00195">
    <property type="entry name" value="GTPase_Der"/>
    <property type="match status" value="1"/>
</dbReference>
<feature type="binding site" evidence="8">
    <location>
        <begin position="294"/>
        <end position="297"/>
    </location>
    <ligand>
        <name>GTP</name>
        <dbReference type="ChEBI" id="CHEBI:37565"/>
        <label>2</label>
    </ligand>
</feature>
<evidence type="ECO:0000256" key="4">
    <source>
        <dbReference type="ARBA" id="ARBA00022737"/>
    </source>
</evidence>
<dbReference type="Gene3D" id="3.30.300.20">
    <property type="match status" value="1"/>
</dbReference>
<dbReference type="FunFam" id="3.30.300.20:FF:000004">
    <property type="entry name" value="GTPase Der"/>
    <property type="match status" value="1"/>
</dbReference>
<dbReference type="InterPro" id="IPR016484">
    <property type="entry name" value="GTPase_Der"/>
</dbReference>
<dbReference type="FunFam" id="3.40.50.300:FF:000953">
    <property type="entry name" value="GTPase Der"/>
    <property type="match status" value="1"/>
</dbReference>
<dbReference type="Gene3D" id="3.40.50.300">
    <property type="entry name" value="P-loop containing nucleotide triphosphate hydrolases"/>
    <property type="match status" value="2"/>
</dbReference>
<feature type="binding site" evidence="8">
    <location>
        <begin position="229"/>
        <end position="233"/>
    </location>
    <ligand>
        <name>GTP</name>
        <dbReference type="ChEBI" id="CHEBI:37565"/>
        <label>2</label>
    </ligand>
</feature>
<dbReference type="FunFam" id="3.40.50.300:FF:000040">
    <property type="entry name" value="GTPase Der"/>
    <property type="match status" value="1"/>
</dbReference>
<evidence type="ECO:0000256" key="1">
    <source>
        <dbReference type="ARBA" id="ARBA00008279"/>
    </source>
</evidence>
<dbReference type="EMBL" id="SMBZ01000001">
    <property type="protein sequence ID" value="TCV20727.1"/>
    <property type="molecule type" value="Genomic_DNA"/>
</dbReference>
<evidence type="ECO:0000259" key="11">
    <source>
        <dbReference type="PROSITE" id="PS51712"/>
    </source>
</evidence>
<dbReference type="InterPro" id="IPR015946">
    <property type="entry name" value="KH_dom-like_a/b"/>
</dbReference>
<feature type="domain" description="EngA-type G" evidence="11">
    <location>
        <begin position="3"/>
        <end position="167"/>
    </location>
</feature>
<evidence type="ECO:0000313" key="12">
    <source>
        <dbReference type="EMBL" id="TCV20727.1"/>
    </source>
</evidence>
<sequence length="435" mass="49214">MANIVAIVGRPNVGKSTLFNRLTESRKAIVDDFSGVTRDRHYEMAEWIGKKFTVIDTGGFVHGSDDIFEEAIRDQVHIAIEEASVIIFMVDVKVGITDLDDEIADLLRRTSKPVYVVANKVDHAKLHHESSEFYAFGLGEVYNVSSATGSGTGELLDAIVSHFPSPEEEEEEDYLPKVTIVGRPNVGKSSLTNALLGTDRNIVTDIAGTTRDTIKIHYNQFGHEFLLVDTAGLRRKSKVNEDIEFYSVMRTIRALEDSDVVVLMLDANDGIEAQDINIFHLAEKNKKGIVIVVNKWDTIEKDNKTMKEFEARIKEKIAPFTDIPIIFTSVTEKQRIFKVVETAMEVHRNKTKKIPTSKLNEVMLGVIENYPPPAVKGKYIKVKYATQLPGKAPMFAFFCNLPQYIKDPYKRYVENKLRDNFDFTGVPIQVYFRQK</sequence>
<comment type="caution">
    <text evidence="12">The sequence shown here is derived from an EMBL/GenBank/DDBJ whole genome shotgun (WGS) entry which is preliminary data.</text>
</comment>
<organism evidence="12 13">
    <name type="scientific">Sphingobacterium alimentarium</name>
    <dbReference type="NCBI Taxonomy" id="797292"/>
    <lineage>
        <taxon>Bacteria</taxon>
        <taxon>Pseudomonadati</taxon>
        <taxon>Bacteroidota</taxon>
        <taxon>Sphingobacteriia</taxon>
        <taxon>Sphingobacteriales</taxon>
        <taxon>Sphingobacteriaceae</taxon>
        <taxon>Sphingobacterium</taxon>
    </lineage>
</organism>
<dbReference type="InterPro" id="IPR032859">
    <property type="entry name" value="KH_dom-like"/>
</dbReference>
<dbReference type="PANTHER" id="PTHR43834">
    <property type="entry name" value="GTPASE DER"/>
    <property type="match status" value="1"/>
</dbReference>
<dbReference type="GO" id="GO:0005525">
    <property type="term" value="F:GTP binding"/>
    <property type="evidence" value="ECO:0007669"/>
    <property type="project" value="UniProtKB-UniRule"/>
</dbReference>
<keyword evidence="13" id="KW-1185">Reference proteome</keyword>
<evidence type="ECO:0000256" key="5">
    <source>
        <dbReference type="ARBA" id="ARBA00022741"/>
    </source>
</evidence>
<dbReference type="PIRSF" id="PIRSF006485">
    <property type="entry name" value="GTP-binding_EngA"/>
    <property type="match status" value="1"/>
</dbReference>
<feature type="domain" description="EngA-type G" evidence="11">
    <location>
        <begin position="176"/>
        <end position="351"/>
    </location>
</feature>
<comment type="function">
    <text evidence="8 10">GTPase that plays an essential role in the late steps of ribosome biogenesis.</text>
</comment>
<keyword evidence="5 8" id="KW-0547">Nucleotide-binding</keyword>
<dbReference type="InterPro" id="IPR005225">
    <property type="entry name" value="Small_GTP-bd"/>
</dbReference>
<keyword evidence="4 10" id="KW-0677">Repeat</keyword>
<keyword evidence="6 8" id="KW-0342">GTP-binding</keyword>
<gene>
    <name evidence="8" type="primary">der</name>
    <name evidence="12" type="ORF">EDC17_100167</name>
</gene>
<feature type="binding site" evidence="8">
    <location>
        <begin position="182"/>
        <end position="189"/>
    </location>
    <ligand>
        <name>GTP</name>
        <dbReference type="ChEBI" id="CHEBI:37565"/>
        <label>2</label>
    </ligand>
</feature>
<dbReference type="AlphaFoldDB" id="A0A4V2VUN0"/>
<keyword evidence="3 8" id="KW-0690">Ribosome biogenesis</keyword>
<feature type="binding site" evidence="8">
    <location>
        <begin position="56"/>
        <end position="60"/>
    </location>
    <ligand>
        <name>GTP</name>
        <dbReference type="ChEBI" id="CHEBI:37565"/>
        <label>1</label>
    </ligand>
</feature>
<evidence type="ECO:0000256" key="9">
    <source>
        <dbReference type="PROSITE-ProRule" id="PRU01049"/>
    </source>
</evidence>
<protein>
    <recommendedName>
        <fullName evidence="2 8">GTPase Der</fullName>
    </recommendedName>
    <alternativeName>
        <fullName evidence="7 8">GTP-binding protein EngA</fullName>
    </alternativeName>
</protein>
<dbReference type="InterPro" id="IPR031166">
    <property type="entry name" value="G_ENGA"/>
</dbReference>